<reference evidence="2 3" key="1">
    <citation type="submission" date="2022-07" db="EMBL/GenBank/DDBJ databases">
        <title>Genomic and pangenome structural analysis of the polyextremophile Exiguobacterium.</title>
        <authorList>
            <person name="Shen L."/>
        </authorList>
    </citation>
    <scope>NUCLEOTIDE SEQUENCE [LARGE SCALE GENOMIC DNA]</scope>
    <source>
        <strain evidence="2 3">12_1</strain>
    </source>
</reference>
<gene>
    <name evidence="2" type="ORF">NQG31_03810</name>
</gene>
<organism evidence="2 3">
    <name type="scientific">Exiguobacterium alkaliphilum</name>
    <dbReference type="NCBI Taxonomy" id="1428684"/>
    <lineage>
        <taxon>Bacteria</taxon>
        <taxon>Bacillati</taxon>
        <taxon>Bacillota</taxon>
        <taxon>Bacilli</taxon>
        <taxon>Bacillales</taxon>
        <taxon>Bacillales Family XII. Incertae Sedis</taxon>
        <taxon>Exiguobacterium</taxon>
    </lineage>
</organism>
<dbReference type="SUPFAM" id="SSF52833">
    <property type="entry name" value="Thioredoxin-like"/>
    <property type="match status" value="1"/>
</dbReference>
<dbReference type="EMBL" id="JANIEK010000009">
    <property type="protein sequence ID" value="MCT4794654.1"/>
    <property type="molecule type" value="Genomic_DNA"/>
</dbReference>
<dbReference type="Proteomes" id="UP001206821">
    <property type="component" value="Unassembled WGS sequence"/>
</dbReference>
<dbReference type="CDD" id="cd02947">
    <property type="entry name" value="TRX_family"/>
    <property type="match status" value="1"/>
</dbReference>
<dbReference type="RefSeq" id="WP_051690343.1">
    <property type="nucleotide sequence ID" value="NZ_JANIEK010000009.1"/>
</dbReference>
<evidence type="ECO:0000313" key="2">
    <source>
        <dbReference type="EMBL" id="MCT4794654.1"/>
    </source>
</evidence>
<accession>A0ABT2KW57</accession>
<name>A0ABT2KW57_9BACL</name>
<dbReference type="Gene3D" id="3.40.30.10">
    <property type="entry name" value="Glutaredoxin"/>
    <property type="match status" value="1"/>
</dbReference>
<proteinExistence type="predicted"/>
<dbReference type="InterPro" id="IPR036249">
    <property type="entry name" value="Thioredoxin-like_sf"/>
</dbReference>
<evidence type="ECO:0000259" key="1">
    <source>
        <dbReference type="Pfam" id="PF00085"/>
    </source>
</evidence>
<protein>
    <submittedName>
        <fullName evidence="2">Thioredoxin family protein</fullName>
    </submittedName>
</protein>
<feature type="domain" description="Thioredoxin" evidence="1">
    <location>
        <begin position="5"/>
        <end position="82"/>
    </location>
</feature>
<comment type="caution">
    <text evidence="2">The sequence shown here is derived from an EMBL/GenBank/DDBJ whole genome shotgun (WGS) entry which is preliminary data.</text>
</comment>
<dbReference type="InterPro" id="IPR013766">
    <property type="entry name" value="Thioredoxin_domain"/>
</dbReference>
<evidence type="ECO:0000313" key="3">
    <source>
        <dbReference type="Proteomes" id="UP001206821"/>
    </source>
</evidence>
<dbReference type="Pfam" id="PF00085">
    <property type="entry name" value="Thioredoxin"/>
    <property type="match status" value="1"/>
</dbReference>
<keyword evidence="3" id="KW-1185">Reference proteome</keyword>
<sequence length="85" mass="9619">MVKDGLLYIYAPMCGTCAVAERMLTVVEAVDPTLKIEKRDANFIPNEMEAYQVMSVPALLKLENGQVIDRMYAFHNVQHVLSFVK</sequence>